<dbReference type="Proteomes" id="UP001566132">
    <property type="component" value="Unassembled WGS sequence"/>
</dbReference>
<dbReference type="Gene3D" id="1.10.220.60">
    <property type="entry name" value="GRIP domain"/>
    <property type="match status" value="1"/>
</dbReference>
<evidence type="ECO:0000259" key="4">
    <source>
        <dbReference type="PROSITE" id="PS50913"/>
    </source>
</evidence>
<comment type="caution">
    <text evidence="5">The sequence shown here is derived from an EMBL/GenBank/DDBJ whole genome shotgun (WGS) entry which is preliminary data.</text>
</comment>
<reference evidence="5 6" key="1">
    <citation type="submission" date="2024-05" db="EMBL/GenBank/DDBJ databases">
        <title>Genetic variation in Jamaican populations of the coffee berry borer (Hypothenemus hampei).</title>
        <authorList>
            <person name="Errbii M."/>
            <person name="Myrie A."/>
        </authorList>
    </citation>
    <scope>NUCLEOTIDE SEQUENCE [LARGE SCALE GENOMIC DNA]</scope>
    <source>
        <strain evidence="5">JA-Hopewell-2020-01-JO</strain>
        <tissue evidence="5">Whole body</tissue>
    </source>
</reference>
<keyword evidence="6" id="KW-1185">Reference proteome</keyword>
<feature type="compositionally biased region" description="Low complexity" evidence="3">
    <location>
        <begin position="43"/>
        <end position="53"/>
    </location>
</feature>
<proteinExistence type="predicted"/>
<feature type="region of interest" description="Disordered" evidence="3">
    <location>
        <begin position="367"/>
        <end position="390"/>
    </location>
</feature>
<keyword evidence="1 2" id="KW-0175">Coiled coil</keyword>
<sequence length="477" mass="55228">MFASLKSKIREETGSDFSKLTAKITSTTVQKIDNLRGRSHQGSSSSLNSMVSSDGLKEEGPIEAEEFKRRITKIDQEFTKRLEQKEQEWKEIIKEKDRRLQNLEKEKDEAYKQISNLKDSLKNSEDMKQKILEHRENSEQIESLQSQELSKVKQLVLEKDKELSEKSSALKEATSQLEKLRSELSRLRRQEEVLSDVQDVSKTESKVIQKNLENVESKLGKSEDEISKLRSTLDLKDSTNNSLTQTIARLEKDLGEEKANSLNVQKTLTRVTSEKNAALLRNAEISQQMEMVKQEMRRQESDMNDLIEKITSLEQENLNLHEVKNIEQQLNSKIRDLEDQVAEKNQTIKTLQLRLVDLKKTLQQELRTPSSLRSQNESSENNGSVAVLHPSHVSTKNFPNIVRRDEDDVNFKYLKHVVIKFLTRDYEAQHLIKAVSTLLKFTPEEEQLIHDTLEWKKSWFGSKPKSSKLNRTVHFPS</sequence>
<gene>
    <name evidence="5" type="ORF">ABEB36_009652</name>
</gene>
<feature type="coiled-coil region" evidence="2">
    <location>
        <begin position="79"/>
        <end position="137"/>
    </location>
</feature>
<dbReference type="SMART" id="SM00755">
    <property type="entry name" value="Grip"/>
    <property type="match status" value="1"/>
</dbReference>
<protein>
    <recommendedName>
        <fullName evidence="4">GRIP domain-containing protein</fullName>
    </recommendedName>
</protein>
<evidence type="ECO:0000256" key="2">
    <source>
        <dbReference type="SAM" id="Coils"/>
    </source>
</evidence>
<dbReference type="InterPro" id="IPR000237">
    <property type="entry name" value="GRIP_dom"/>
</dbReference>
<feature type="domain" description="GRIP" evidence="4">
    <location>
        <begin position="404"/>
        <end position="452"/>
    </location>
</feature>
<evidence type="ECO:0000313" key="5">
    <source>
        <dbReference type="EMBL" id="KAL1493973.1"/>
    </source>
</evidence>
<dbReference type="Pfam" id="PF01465">
    <property type="entry name" value="GRIP"/>
    <property type="match status" value="1"/>
</dbReference>
<dbReference type="InterPro" id="IPR051952">
    <property type="entry name" value="Golgi-autophagy_related"/>
</dbReference>
<evidence type="ECO:0000256" key="1">
    <source>
        <dbReference type="ARBA" id="ARBA00023054"/>
    </source>
</evidence>
<evidence type="ECO:0000256" key="3">
    <source>
        <dbReference type="SAM" id="MobiDB-lite"/>
    </source>
</evidence>
<dbReference type="AlphaFoldDB" id="A0ABD1EJ60"/>
<feature type="compositionally biased region" description="Polar residues" evidence="3">
    <location>
        <begin position="367"/>
        <end position="384"/>
    </location>
</feature>
<dbReference type="EMBL" id="JBDJPC010000007">
    <property type="protein sequence ID" value="KAL1493973.1"/>
    <property type="molecule type" value="Genomic_DNA"/>
</dbReference>
<accession>A0ABD1EJ60</accession>
<feature type="region of interest" description="Disordered" evidence="3">
    <location>
        <begin position="32"/>
        <end position="63"/>
    </location>
</feature>
<dbReference type="PANTHER" id="PTHR23157:SF24">
    <property type="entry name" value="GOLGIN SUBFAMILY A MEMBER 1"/>
    <property type="match status" value="1"/>
</dbReference>
<organism evidence="5 6">
    <name type="scientific">Hypothenemus hampei</name>
    <name type="common">Coffee berry borer</name>
    <dbReference type="NCBI Taxonomy" id="57062"/>
    <lineage>
        <taxon>Eukaryota</taxon>
        <taxon>Metazoa</taxon>
        <taxon>Ecdysozoa</taxon>
        <taxon>Arthropoda</taxon>
        <taxon>Hexapoda</taxon>
        <taxon>Insecta</taxon>
        <taxon>Pterygota</taxon>
        <taxon>Neoptera</taxon>
        <taxon>Endopterygota</taxon>
        <taxon>Coleoptera</taxon>
        <taxon>Polyphaga</taxon>
        <taxon>Cucujiformia</taxon>
        <taxon>Curculionidae</taxon>
        <taxon>Scolytinae</taxon>
        <taxon>Hypothenemus</taxon>
    </lineage>
</organism>
<name>A0ABD1EJ60_HYPHA</name>
<dbReference type="PROSITE" id="PS50913">
    <property type="entry name" value="GRIP"/>
    <property type="match status" value="1"/>
</dbReference>
<dbReference type="PANTHER" id="PTHR23157">
    <property type="entry name" value="GRIP AND COILED-COIL DOMAIN-CONTAINING PROTEIN 1"/>
    <property type="match status" value="1"/>
</dbReference>
<evidence type="ECO:0000313" key="6">
    <source>
        <dbReference type="Proteomes" id="UP001566132"/>
    </source>
</evidence>